<keyword evidence="3" id="KW-1185">Reference proteome</keyword>
<protein>
    <submittedName>
        <fullName evidence="2">Uncharacterized protein</fullName>
    </submittedName>
</protein>
<evidence type="ECO:0000256" key="1">
    <source>
        <dbReference type="SAM" id="MobiDB-lite"/>
    </source>
</evidence>
<feature type="compositionally biased region" description="Basic and acidic residues" evidence="1">
    <location>
        <begin position="110"/>
        <end position="120"/>
    </location>
</feature>
<reference evidence="2 3" key="1">
    <citation type="submission" date="2019-03" db="EMBL/GenBank/DDBJ databases">
        <title>First draft genome of Liparis tanakae, snailfish: a comprehensive survey of snailfish specific genes.</title>
        <authorList>
            <person name="Kim W."/>
            <person name="Song I."/>
            <person name="Jeong J.-H."/>
            <person name="Kim D."/>
            <person name="Kim S."/>
            <person name="Ryu S."/>
            <person name="Song J.Y."/>
            <person name="Lee S.K."/>
        </authorList>
    </citation>
    <scope>NUCLEOTIDE SEQUENCE [LARGE SCALE GENOMIC DNA]</scope>
    <source>
        <tissue evidence="2">Muscle</tissue>
    </source>
</reference>
<dbReference type="Proteomes" id="UP000314294">
    <property type="component" value="Unassembled WGS sequence"/>
</dbReference>
<proteinExistence type="predicted"/>
<gene>
    <name evidence="2" type="ORF">EYF80_025534</name>
</gene>
<feature type="compositionally biased region" description="Basic and acidic residues" evidence="1">
    <location>
        <begin position="78"/>
        <end position="96"/>
    </location>
</feature>
<evidence type="ECO:0000313" key="2">
    <source>
        <dbReference type="EMBL" id="TNN64283.1"/>
    </source>
</evidence>
<feature type="region of interest" description="Disordered" evidence="1">
    <location>
        <begin position="67"/>
        <end position="120"/>
    </location>
</feature>
<accession>A0A4Z2HH47</accession>
<dbReference type="EMBL" id="SRLO01000256">
    <property type="protein sequence ID" value="TNN64283.1"/>
    <property type="molecule type" value="Genomic_DNA"/>
</dbReference>
<sequence>MEQNRSFKCSVTPPSYKVMVIASVSAPSAEERPMNNTIWINTGGDNSLGLSLTQDSTYEFAHEVSKLPGPQQDVAGAEGDHDQTHDEVGDRQRGDEEVGDCLEPLEPQDGGDHQHVTWTE</sequence>
<evidence type="ECO:0000313" key="3">
    <source>
        <dbReference type="Proteomes" id="UP000314294"/>
    </source>
</evidence>
<dbReference type="AlphaFoldDB" id="A0A4Z2HH47"/>
<name>A0A4Z2HH47_9TELE</name>
<organism evidence="2 3">
    <name type="scientific">Liparis tanakae</name>
    <name type="common">Tanaka's snailfish</name>
    <dbReference type="NCBI Taxonomy" id="230148"/>
    <lineage>
        <taxon>Eukaryota</taxon>
        <taxon>Metazoa</taxon>
        <taxon>Chordata</taxon>
        <taxon>Craniata</taxon>
        <taxon>Vertebrata</taxon>
        <taxon>Euteleostomi</taxon>
        <taxon>Actinopterygii</taxon>
        <taxon>Neopterygii</taxon>
        <taxon>Teleostei</taxon>
        <taxon>Neoteleostei</taxon>
        <taxon>Acanthomorphata</taxon>
        <taxon>Eupercaria</taxon>
        <taxon>Perciformes</taxon>
        <taxon>Cottioidei</taxon>
        <taxon>Cottales</taxon>
        <taxon>Liparidae</taxon>
        <taxon>Liparis</taxon>
    </lineage>
</organism>
<comment type="caution">
    <text evidence="2">The sequence shown here is derived from an EMBL/GenBank/DDBJ whole genome shotgun (WGS) entry which is preliminary data.</text>
</comment>